<proteinExistence type="predicted"/>
<dbReference type="AlphaFoldDB" id="A0AAW0JG54"/>
<keyword evidence="2" id="KW-1185">Reference proteome</keyword>
<accession>A0AAW0JG54</accession>
<name>A0AAW0JG54_MYOGA</name>
<dbReference type="EMBL" id="JBBHLL010000042">
    <property type="protein sequence ID" value="KAK7825056.1"/>
    <property type="molecule type" value="Genomic_DNA"/>
</dbReference>
<sequence>MEKDLAPGTSQADCPALITADRAVDVKPASLRTAYEQAHVVCTLGTKQLVADVNKIEPTKSSYSQKRQEEIKEVSTYV</sequence>
<gene>
    <name evidence="1" type="ORF">U0070_014813</name>
</gene>
<comment type="caution">
    <text evidence="1">The sequence shown here is derived from an EMBL/GenBank/DDBJ whole genome shotgun (WGS) entry which is preliminary data.</text>
</comment>
<reference evidence="1 2" key="1">
    <citation type="journal article" date="2023" name="bioRxiv">
        <title>Conserved and derived expression patterns and positive selection on dental genes reveal complex evolutionary context of ever-growing rodent molars.</title>
        <authorList>
            <person name="Calamari Z.T."/>
            <person name="Song A."/>
            <person name="Cohen E."/>
            <person name="Akter M."/>
            <person name="Roy R.D."/>
            <person name="Hallikas O."/>
            <person name="Christensen M.M."/>
            <person name="Li P."/>
            <person name="Marangoni P."/>
            <person name="Jernvall J."/>
            <person name="Klein O.D."/>
        </authorList>
    </citation>
    <scope>NUCLEOTIDE SEQUENCE [LARGE SCALE GENOMIC DNA]</scope>
    <source>
        <strain evidence="1">V071</strain>
    </source>
</reference>
<protein>
    <submittedName>
        <fullName evidence="1">Uncharacterized protein</fullName>
    </submittedName>
</protein>
<evidence type="ECO:0000313" key="1">
    <source>
        <dbReference type="EMBL" id="KAK7825056.1"/>
    </source>
</evidence>
<evidence type="ECO:0000313" key="2">
    <source>
        <dbReference type="Proteomes" id="UP001488838"/>
    </source>
</evidence>
<organism evidence="1 2">
    <name type="scientific">Myodes glareolus</name>
    <name type="common">Bank vole</name>
    <name type="synonym">Clethrionomys glareolus</name>
    <dbReference type="NCBI Taxonomy" id="447135"/>
    <lineage>
        <taxon>Eukaryota</taxon>
        <taxon>Metazoa</taxon>
        <taxon>Chordata</taxon>
        <taxon>Craniata</taxon>
        <taxon>Vertebrata</taxon>
        <taxon>Euteleostomi</taxon>
        <taxon>Mammalia</taxon>
        <taxon>Eutheria</taxon>
        <taxon>Euarchontoglires</taxon>
        <taxon>Glires</taxon>
        <taxon>Rodentia</taxon>
        <taxon>Myomorpha</taxon>
        <taxon>Muroidea</taxon>
        <taxon>Cricetidae</taxon>
        <taxon>Arvicolinae</taxon>
        <taxon>Myodes</taxon>
    </lineage>
</organism>
<dbReference type="Proteomes" id="UP001488838">
    <property type="component" value="Unassembled WGS sequence"/>
</dbReference>